<sequence>MMPKIASLLVSAIAASAACLSHAELPTIVFTPGAWHGPQAFDIVRAGLMIKGYDSEAVTLPSVGAEPPTVGVEDDAAAVRSTLQALANEGKQIVLVAHSYGGLASSNAIPGLGWQQRAANNQTGGVIMMVYLCAFALPDATSLLDLLGGEFPPYMRVDGDKVHAETPEKVLYADVDPGLQAKAIADLSWQSKRVFSDPATYEPWNEGIEVMYFHCQQDQAIPPATQEAMAARFTHGYTTFYANTSHSPFLSRPDLVIQGVELAVNNGQAKLV</sequence>
<organism evidence="1 2">
    <name type="scientific">Colletotrichum truncatum</name>
    <name type="common">Anthracnose fungus</name>
    <name type="synonym">Colletotrichum capsici</name>
    <dbReference type="NCBI Taxonomy" id="5467"/>
    <lineage>
        <taxon>Eukaryota</taxon>
        <taxon>Fungi</taxon>
        <taxon>Dikarya</taxon>
        <taxon>Ascomycota</taxon>
        <taxon>Pezizomycotina</taxon>
        <taxon>Sordariomycetes</taxon>
        <taxon>Hypocreomycetidae</taxon>
        <taxon>Glomerellales</taxon>
        <taxon>Glomerellaceae</taxon>
        <taxon>Colletotrichum</taxon>
        <taxon>Colletotrichum truncatum species complex</taxon>
    </lineage>
</organism>
<proteinExistence type="predicted"/>
<accession>A0ACC3ZBQ0</accession>
<comment type="caution">
    <text evidence="1">The sequence shown here is derived from an EMBL/GenBank/DDBJ whole genome shotgun (WGS) entry which is preliminary data.</text>
</comment>
<dbReference type="Proteomes" id="UP000805649">
    <property type="component" value="Unassembled WGS sequence"/>
</dbReference>
<keyword evidence="2" id="KW-1185">Reference proteome</keyword>
<name>A0ACC3ZBQ0_COLTU</name>
<protein>
    <submittedName>
        <fullName evidence="1">Uncharacterized protein</fullName>
    </submittedName>
</protein>
<evidence type="ECO:0000313" key="1">
    <source>
        <dbReference type="EMBL" id="KAL0941347.1"/>
    </source>
</evidence>
<dbReference type="EMBL" id="VUJX02000002">
    <property type="protein sequence ID" value="KAL0941347.1"/>
    <property type="molecule type" value="Genomic_DNA"/>
</dbReference>
<evidence type="ECO:0000313" key="2">
    <source>
        <dbReference type="Proteomes" id="UP000805649"/>
    </source>
</evidence>
<reference evidence="1 2" key="1">
    <citation type="journal article" date="2020" name="Phytopathology">
        <title>Genome Sequence Resources of Colletotrichum truncatum, C. plurivorum, C. musicola, and C. sojae: Four Species Pathogenic to Soybean (Glycine max).</title>
        <authorList>
            <person name="Rogerio F."/>
            <person name="Boufleur T.R."/>
            <person name="Ciampi-Guillardi M."/>
            <person name="Sukno S.A."/>
            <person name="Thon M.R."/>
            <person name="Massola Junior N.S."/>
            <person name="Baroncelli R."/>
        </authorList>
    </citation>
    <scope>NUCLEOTIDE SEQUENCE [LARGE SCALE GENOMIC DNA]</scope>
    <source>
        <strain evidence="1 2">CMES1059</strain>
    </source>
</reference>
<gene>
    <name evidence="1" type="ORF">CTRU02_204110</name>
</gene>